<reference evidence="1" key="1">
    <citation type="submission" date="2024-09" db="EMBL/GenBank/DDBJ databases">
        <title>Black Yeasts Isolated from many extreme environments.</title>
        <authorList>
            <person name="Coleine C."/>
            <person name="Stajich J.E."/>
            <person name="Selbmann L."/>
        </authorList>
    </citation>
    <scope>NUCLEOTIDE SEQUENCE</scope>
    <source>
        <strain evidence="1">CCFEE 5737</strain>
    </source>
</reference>
<accession>A0ACC3DNQ6</accession>
<evidence type="ECO:0000313" key="1">
    <source>
        <dbReference type="EMBL" id="KAK3078143.1"/>
    </source>
</evidence>
<organism evidence="1 2">
    <name type="scientific">Coniosporium uncinatum</name>
    <dbReference type="NCBI Taxonomy" id="93489"/>
    <lineage>
        <taxon>Eukaryota</taxon>
        <taxon>Fungi</taxon>
        <taxon>Dikarya</taxon>
        <taxon>Ascomycota</taxon>
        <taxon>Pezizomycotina</taxon>
        <taxon>Dothideomycetes</taxon>
        <taxon>Dothideomycetes incertae sedis</taxon>
        <taxon>Coniosporium</taxon>
    </lineage>
</organism>
<sequence>FGDAPVHSLAVALFLRPHEIHYFEDIGYQHGNLWVQPNNARGLQLPGFDLSYGEWAMEVDAGIGCRCEHREKSGTMNFDGLCLRKLAGAIK</sequence>
<name>A0ACC3DNQ6_9PEZI</name>
<gene>
    <name evidence="1" type="ORF">LTS18_008338</name>
</gene>
<proteinExistence type="predicted"/>
<feature type="non-terminal residue" evidence="1">
    <location>
        <position position="1"/>
    </location>
</feature>
<protein>
    <submittedName>
        <fullName evidence="1">Uncharacterized protein</fullName>
    </submittedName>
</protein>
<dbReference type="EMBL" id="JAWDJW010002163">
    <property type="protein sequence ID" value="KAK3078143.1"/>
    <property type="molecule type" value="Genomic_DNA"/>
</dbReference>
<dbReference type="Proteomes" id="UP001186974">
    <property type="component" value="Unassembled WGS sequence"/>
</dbReference>
<keyword evidence="2" id="KW-1185">Reference proteome</keyword>
<comment type="caution">
    <text evidence="1">The sequence shown here is derived from an EMBL/GenBank/DDBJ whole genome shotgun (WGS) entry which is preliminary data.</text>
</comment>
<evidence type="ECO:0000313" key="2">
    <source>
        <dbReference type="Proteomes" id="UP001186974"/>
    </source>
</evidence>